<dbReference type="GO" id="GO:0000166">
    <property type="term" value="F:nucleotide binding"/>
    <property type="evidence" value="ECO:0007669"/>
    <property type="project" value="UniProtKB-KW"/>
</dbReference>
<dbReference type="GO" id="GO:0016020">
    <property type="term" value="C:membrane"/>
    <property type="evidence" value="ECO:0007669"/>
    <property type="project" value="UniProtKB-SubCell"/>
</dbReference>
<dbReference type="Gene3D" id="3.90.550.50">
    <property type="match status" value="1"/>
</dbReference>
<feature type="domain" description="Fringe-like glycosyltransferase" evidence="14">
    <location>
        <begin position="217"/>
        <end position="325"/>
    </location>
</feature>
<dbReference type="InterPro" id="IPR026050">
    <property type="entry name" value="C1GALT1/C1GALT1_chp1"/>
</dbReference>
<keyword evidence="9" id="KW-0735">Signal-anchor</keyword>
<dbReference type="InterPro" id="IPR003378">
    <property type="entry name" value="Fringe-like_glycosylTrfase"/>
</dbReference>
<dbReference type="PANTHER" id="PTHR23033">
    <property type="entry name" value="BETA1,3-GALACTOSYLTRANSFERASE"/>
    <property type="match status" value="1"/>
</dbReference>
<evidence type="ECO:0000256" key="1">
    <source>
        <dbReference type="ARBA" id="ARBA00004606"/>
    </source>
</evidence>
<keyword evidence="5" id="KW-0328">Glycosyltransferase</keyword>
<evidence type="ECO:0000256" key="4">
    <source>
        <dbReference type="ARBA" id="ARBA00012557"/>
    </source>
</evidence>
<evidence type="ECO:0000256" key="12">
    <source>
        <dbReference type="SAM" id="MobiDB-lite"/>
    </source>
</evidence>
<evidence type="ECO:0000256" key="5">
    <source>
        <dbReference type="ARBA" id="ARBA00022676"/>
    </source>
</evidence>
<keyword evidence="10 13" id="KW-1133">Transmembrane helix</keyword>
<protein>
    <recommendedName>
        <fullName evidence="4">N-acetylgalactosaminide beta-1,3-galactosyltransferase</fullName>
        <ecNumber evidence="4">2.4.1.122</ecNumber>
    </recommendedName>
</protein>
<keyword evidence="16" id="KW-1185">Reference proteome</keyword>
<evidence type="ECO:0000256" key="8">
    <source>
        <dbReference type="ARBA" id="ARBA00022741"/>
    </source>
</evidence>
<keyword evidence="11 13" id="KW-0472">Membrane</keyword>
<keyword evidence="6" id="KW-0808">Transferase</keyword>
<keyword evidence="8" id="KW-0547">Nucleotide-binding</keyword>
<proteinExistence type="inferred from homology"/>
<sequence length="546" mass="62799">MIVVQKFRFLVLFAALGTLLLVFYYSSFHSHSHGFREYQHSFPHRFREYILHHPDKHRYVSSDPWRSPESYEPTYVKSDKRPKLPAANKFRSKGEYLKQPIVSDYPPGADRVFLMIKTGASVLWERLPIHLLTTLTKVPKFGLYSDAPGSIAGYEVVDALANISQSTKSDKSFQMYSYQQIIHDEHGVNDAGSVAMNEGWALDKFKNIPMLAHAYAASPESDWFVFMDADTYMLMDNLMDLLNTMNPDEPVYYGAKNFIQGVGSDGEHIKVGFAHGGSGVIISRKALELTVGDHPEYVKEYENRTSGFCCGDGMVGMMLKEKLDLSISDEKKPPHVGVSVQGEPYYSVKVNQDKWCAPIVTFHKMTPHDIEVMYEYERLRPPNDRNITYGHIYRDFYLPYISDKVEDWDNRANERRYSLEQDKEDNILPLSEGGPEERPYESFEACRRKCESQDDCMSFRLISDKKFCGLSWDIRLGKPTTDWIDQGSDSKLYTKGTTSGWMIDRIRDLRKTMPCDPLYHDPNADGELGEGWYRIEQDHLSGSLQR</sequence>
<evidence type="ECO:0000256" key="6">
    <source>
        <dbReference type="ARBA" id="ARBA00022679"/>
    </source>
</evidence>
<evidence type="ECO:0000256" key="9">
    <source>
        <dbReference type="ARBA" id="ARBA00022968"/>
    </source>
</evidence>
<evidence type="ECO:0000256" key="10">
    <source>
        <dbReference type="ARBA" id="ARBA00022989"/>
    </source>
</evidence>
<dbReference type="AlphaFoldDB" id="A0A642V926"/>
<comment type="similarity">
    <text evidence="3">Belongs to the glycosyltransferase 31 family. Beta3-Gal-T subfamily.</text>
</comment>
<feature type="region of interest" description="Disordered" evidence="12">
    <location>
        <begin position="419"/>
        <end position="438"/>
    </location>
</feature>
<evidence type="ECO:0000313" key="16">
    <source>
        <dbReference type="Proteomes" id="UP000761534"/>
    </source>
</evidence>
<gene>
    <name evidence="15" type="ORF">TRICI_001593</name>
</gene>
<comment type="subcellular location">
    <subcellularLocation>
        <location evidence="1">Membrane</location>
        <topology evidence="1">Single-pass type II membrane protein</topology>
    </subcellularLocation>
</comment>
<dbReference type="Pfam" id="PF02434">
    <property type="entry name" value="Fringe"/>
    <property type="match status" value="1"/>
</dbReference>
<keyword evidence="7 13" id="KW-0812">Transmembrane</keyword>
<evidence type="ECO:0000256" key="3">
    <source>
        <dbReference type="ARBA" id="ARBA00006462"/>
    </source>
</evidence>
<evidence type="ECO:0000313" key="15">
    <source>
        <dbReference type="EMBL" id="KAA8916311.1"/>
    </source>
</evidence>
<name>A0A642V926_9ASCO</name>
<dbReference type="EC" id="2.4.1.122" evidence="4"/>
<evidence type="ECO:0000256" key="2">
    <source>
        <dbReference type="ARBA" id="ARBA00004922"/>
    </source>
</evidence>
<comment type="caution">
    <text evidence="15">The sequence shown here is derived from an EMBL/GenBank/DDBJ whole genome shotgun (WGS) entry which is preliminary data.</text>
</comment>
<dbReference type="OrthoDB" id="414175at2759"/>
<feature type="transmembrane region" description="Helical" evidence="13">
    <location>
        <begin position="7"/>
        <end position="26"/>
    </location>
</feature>
<organism evidence="15 16">
    <name type="scientific">Trichomonascus ciferrii</name>
    <dbReference type="NCBI Taxonomy" id="44093"/>
    <lineage>
        <taxon>Eukaryota</taxon>
        <taxon>Fungi</taxon>
        <taxon>Dikarya</taxon>
        <taxon>Ascomycota</taxon>
        <taxon>Saccharomycotina</taxon>
        <taxon>Dipodascomycetes</taxon>
        <taxon>Dipodascales</taxon>
        <taxon>Trichomonascaceae</taxon>
        <taxon>Trichomonascus</taxon>
        <taxon>Trichomonascus ciferrii complex</taxon>
    </lineage>
</organism>
<evidence type="ECO:0000256" key="7">
    <source>
        <dbReference type="ARBA" id="ARBA00022692"/>
    </source>
</evidence>
<evidence type="ECO:0000256" key="11">
    <source>
        <dbReference type="ARBA" id="ARBA00023136"/>
    </source>
</evidence>
<evidence type="ECO:0000259" key="14">
    <source>
        <dbReference type="Pfam" id="PF02434"/>
    </source>
</evidence>
<evidence type="ECO:0000256" key="13">
    <source>
        <dbReference type="SAM" id="Phobius"/>
    </source>
</evidence>
<dbReference type="EMBL" id="SWFS01000112">
    <property type="protein sequence ID" value="KAA8916311.1"/>
    <property type="molecule type" value="Genomic_DNA"/>
</dbReference>
<comment type="pathway">
    <text evidence="2">Protein modification; protein glycosylation.</text>
</comment>
<dbReference type="GO" id="GO:0016263">
    <property type="term" value="F:glycoprotein-N-acetylgalactosamine 3-beta-galactosyltransferase activity"/>
    <property type="evidence" value="ECO:0007669"/>
    <property type="project" value="UniProtKB-EC"/>
</dbReference>
<dbReference type="Proteomes" id="UP000761534">
    <property type="component" value="Unassembled WGS sequence"/>
</dbReference>
<accession>A0A642V926</accession>
<dbReference type="VEuPathDB" id="FungiDB:TRICI_001593"/>
<dbReference type="PANTHER" id="PTHR23033:SF47">
    <property type="entry name" value="APPLE DOMAIN-CONTAINING PROTEIN-RELATED"/>
    <property type="match status" value="1"/>
</dbReference>
<reference evidence="15" key="1">
    <citation type="journal article" date="2019" name="G3 (Bethesda)">
        <title>Genome Assemblies of Two Rare Opportunistic Yeast Pathogens: Diutina rugosa (syn. Candida rugosa) and Trichomonascus ciferrii (syn. Candida ciferrii).</title>
        <authorList>
            <person name="Mixao V."/>
            <person name="Saus E."/>
            <person name="Hansen A.P."/>
            <person name="Lass-Florl C."/>
            <person name="Gabaldon T."/>
        </authorList>
    </citation>
    <scope>NUCLEOTIDE SEQUENCE</scope>
    <source>
        <strain evidence="15">CBS 4856</strain>
    </source>
</reference>